<evidence type="ECO:0000313" key="1">
    <source>
        <dbReference type="EMBL" id="BBI40118.1"/>
    </source>
</evidence>
<protein>
    <submittedName>
        <fullName evidence="1">Uncharacterized protein</fullName>
    </submittedName>
</protein>
<dbReference type="AlphaFoldDB" id="A0A455TXC9"/>
<sequence>MRLCESYGIGSRHVTSSLCRRWQTLSNNGFIRQRLPASDSNYQKKKPITMRIKLIGCRLCVLASGSLITDICSCFMQIKVSCLHFGQYSGKFINPVSSRIFNLVLLPHIGHIIHCSPHTKPPQFILATSANFLISSAFISGSIKPSLNPSIFFNDWKSFL</sequence>
<dbReference type="EMBL" id="AP019408">
    <property type="protein sequence ID" value="BBI40118.1"/>
    <property type="molecule type" value="Genomic_DNA"/>
</dbReference>
<accession>A0A455TXC9</accession>
<gene>
    <name evidence="1" type="ORF">SMVRE20_02492</name>
</gene>
<proteinExistence type="predicted"/>
<name>A0A455TXC9_ENTFC</name>
<organism evidence="1">
    <name type="scientific">Enterococcus faecium</name>
    <name type="common">Streptococcus faecium</name>
    <dbReference type="NCBI Taxonomy" id="1352"/>
    <lineage>
        <taxon>Bacteria</taxon>
        <taxon>Bacillati</taxon>
        <taxon>Bacillota</taxon>
        <taxon>Bacilli</taxon>
        <taxon>Lactobacillales</taxon>
        <taxon>Enterococcaceae</taxon>
        <taxon>Enterococcus</taxon>
    </lineage>
</organism>
<reference evidence="1" key="1">
    <citation type="submission" date="2019-02" db="EMBL/GenBank/DDBJ databases">
        <title>Complete Genome Sequence of vanD5-typed vancomycin-resistant Enterococcus faecium in Sapporo, Japan.</title>
        <authorList>
            <person name="Sato T."/>
            <person name="Wada T."/>
            <person name="Shinagawa M."/>
            <person name="Fukushima Y."/>
            <person name="Nakajima C."/>
            <person name="Suzuki Y."/>
            <person name="Takahashi S."/>
            <person name="Yokota S."/>
        </authorList>
    </citation>
    <scope>NUCLEOTIDE SEQUENCE</scope>
    <source>
        <strain evidence="1">SMVRE20</strain>
    </source>
</reference>